<comment type="caution">
    <text evidence="2">The sequence shown here is derived from an EMBL/GenBank/DDBJ whole genome shotgun (WGS) entry which is preliminary data.</text>
</comment>
<dbReference type="PANTHER" id="PTHR38166">
    <property type="entry name" value="C2H2-TYPE DOMAIN-CONTAINING PROTEIN-RELATED"/>
    <property type="match status" value="1"/>
</dbReference>
<feature type="compositionally biased region" description="Polar residues" evidence="1">
    <location>
        <begin position="37"/>
        <end position="54"/>
    </location>
</feature>
<feature type="region of interest" description="Disordered" evidence="1">
    <location>
        <begin position="916"/>
        <end position="966"/>
    </location>
</feature>
<dbReference type="AlphaFoldDB" id="A0A9P8WBD8"/>
<gene>
    <name evidence="2" type="ORF">B0T10DRAFT_583101</name>
</gene>
<feature type="region of interest" description="Disordered" evidence="1">
    <location>
        <begin position="822"/>
        <end position="880"/>
    </location>
</feature>
<feature type="compositionally biased region" description="Basic and acidic residues" evidence="1">
    <location>
        <begin position="271"/>
        <end position="293"/>
    </location>
</feature>
<evidence type="ECO:0000256" key="1">
    <source>
        <dbReference type="SAM" id="MobiDB-lite"/>
    </source>
</evidence>
<evidence type="ECO:0000313" key="3">
    <source>
        <dbReference type="Proteomes" id="UP000777438"/>
    </source>
</evidence>
<accession>A0A9P8WBD8</accession>
<protein>
    <recommendedName>
        <fullName evidence="4">C2H2-type domain-containing protein</fullName>
    </recommendedName>
</protein>
<feature type="compositionally biased region" description="Polar residues" evidence="1">
    <location>
        <begin position="857"/>
        <end position="870"/>
    </location>
</feature>
<dbReference type="Proteomes" id="UP000777438">
    <property type="component" value="Unassembled WGS sequence"/>
</dbReference>
<feature type="region of interest" description="Disordered" evidence="1">
    <location>
        <begin position="268"/>
        <end position="303"/>
    </location>
</feature>
<dbReference type="PANTHER" id="PTHR38166:SF1">
    <property type="entry name" value="C2H2-TYPE DOMAIN-CONTAINING PROTEIN"/>
    <property type="match status" value="1"/>
</dbReference>
<organism evidence="2 3">
    <name type="scientific">Thelonectria olida</name>
    <dbReference type="NCBI Taxonomy" id="1576542"/>
    <lineage>
        <taxon>Eukaryota</taxon>
        <taxon>Fungi</taxon>
        <taxon>Dikarya</taxon>
        <taxon>Ascomycota</taxon>
        <taxon>Pezizomycotina</taxon>
        <taxon>Sordariomycetes</taxon>
        <taxon>Hypocreomycetidae</taxon>
        <taxon>Hypocreales</taxon>
        <taxon>Nectriaceae</taxon>
        <taxon>Thelonectria</taxon>
    </lineage>
</organism>
<feature type="region of interest" description="Disordered" evidence="1">
    <location>
        <begin position="34"/>
        <end position="54"/>
    </location>
</feature>
<feature type="compositionally biased region" description="Polar residues" evidence="1">
    <location>
        <begin position="824"/>
        <end position="845"/>
    </location>
</feature>
<proteinExistence type="predicted"/>
<evidence type="ECO:0000313" key="2">
    <source>
        <dbReference type="EMBL" id="KAH6896532.1"/>
    </source>
</evidence>
<dbReference type="EMBL" id="JAGPYM010000003">
    <property type="protein sequence ID" value="KAH6896532.1"/>
    <property type="molecule type" value="Genomic_DNA"/>
</dbReference>
<sequence>METAETMMDVFDWEIRTPEVSDLVASSALSEDVTPDVANTQQAHTTTESRQSGSRLLGDVYQGRRCSSTVDISASVAERLGYQLKLFRRKVYGKLNGRDIKGIGTISLAVKNLKGEAEFQEALVWEDKHVTFDIRFHRSIASRFLKETHEIPQSTNRIAYKGDDRLNQPLVPPPPSPVEAGETMMNLEYSTEGITHLNWGNLTRESLGVMQWITPTLQHQQDFGQAYEKEVHLEDLELRDVAIRNAAEGAKFDQFSIVDSGYESALASLGSRERPKDVPKVDQDSKEGPRPDDDAFTSYTSSTTDEKSVRGYVQEFAEGICNNLGLDRRKDEWNSISENLPMLIKAFAIKMGHCSDTRLHRTVMQFVHKHCADIIAAIAALMSEEDEHLDSRHQSDGLGGMSLSEKMALWAEKDGAQSELAEEAPFEGVSDDEDSRFDVIEISKYRSLVTESPPYRWLLSTLRKEMLLGVSSFNSKPKNEIKERILSELPPGVISKRKAPLVYHMKFHIPWDSATLLNGADGAAPNEGALRSFPTFTADSGWIHATSAEEYLQQMWPSSGRHLVHFMQQLVDSGGYPVCETLPDKIELSACASDTALELTVCGPAFSVAEYGEQIAWLGAATQRLPENGATSYSPYVAQIQVDNGGSDADRPKKMAHCTLGFRSGAVSKGHGSESTPWEGMLGNCVVVQGFPITQRPAPCSGIDAPFGVVKEIAGGGVIVHSERTSLWKLLPHEALDGVKLSGGEDWGIPKQSRRMFTFDTCRHFVVHRNWASVRDDYDEKTRQSSSTEAWTNNIGHKRKPKLLDKALVHGTSTPARLHLIRNQMRSSSSTAPDTTPKPKSNNLSFREIWSQEPESEATSGSISTPISQEESIDTEMLSFSDRSERVDRFPFESDIGEILGKSLYRLLGEWQETLGNQRSPGEADQTTGAPPIQSSISSSGVSRSSKRSRDSGNGSSLGEGSSARTSIKRRKVVARKFLACPFWKLDCGKHWRCSNLRMKRIKDVKQHLWRSHTPEFYCERCFEEFEDSNSRRRHIMADQPCPANLDGRLDGVSHEQRTRLPKNLKRGRPDEEQWYGIWDILFENTPRPDSPYIGFESMQDFSQWREHCRERGPAIVTDLVLNHLDEWNTVSSAERRTQIFQIVQGGFSELFEESQPTSTSALRQAAPELGENPSIETGSSAGELQPKLLGASWEENSNYFSIDQQGTQGGENVGDLSASQEPGLGLDIPAGPAAMEDWNVPERSMGTWMDGGMGESSGWDFWESLRNT</sequence>
<name>A0A9P8WBD8_9HYPO</name>
<dbReference type="OrthoDB" id="5105212at2759"/>
<feature type="compositionally biased region" description="Polar residues" evidence="1">
    <location>
        <begin position="916"/>
        <end position="929"/>
    </location>
</feature>
<feature type="region of interest" description="Disordered" evidence="1">
    <location>
        <begin position="777"/>
        <end position="796"/>
    </location>
</feature>
<feature type="compositionally biased region" description="Low complexity" evidence="1">
    <location>
        <begin position="935"/>
        <end position="944"/>
    </location>
</feature>
<feature type="compositionally biased region" description="Low complexity" evidence="1">
    <location>
        <begin position="952"/>
        <end position="963"/>
    </location>
</feature>
<feature type="compositionally biased region" description="Polar residues" evidence="1">
    <location>
        <begin position="784"/>
        <end position="795"/>
    </location>
</feature>
<keyword evidence="3" id="KW-1185">Reference proteome</keyword>
<reference evidence="2 3" key="1">
    <citation type="journal article" date="2021" name="Nat. Commun.">
        <title>Genetic determinants of endophytism in the Arabidopsis root mycobiome.</title>
        <authorList>
            <person name="Mesny F."/>
            <person name="Miyauchi S."/>
            <person name="Thiergart T."/>
            <person name="Pickel B."/>
            <person name="Atanasova L."/>
            <person name="Karlsson M."/>
            <person name="Huettel B."/>
            <person name="Barry K.W."/>
            <person name="Haridas S."/>
            <person name="Chen C."/>
            <person name="Bauer D."/>
            <person name="Andreopoulos W."/>
            <person name="Pangilinan J."/>
            <person name="LaButti K."/>
            <person name="Riley R."/>
            <person name="Lipzen A."/>
            <person name="Clum A."/>
            <person name="Drula E."/>
            <person name="Henrissat B."/>
            <person name="Kohler A."/>
            <person name="Grigoriev I.V."/>
            <person name="Martin F.M."/>
            <person name="Hacquard S."/>
        </authorList>
    </citation>
    <scope>NUCLEOTIDE SEQUENCE [LARGE SCALE GENOMIC DNA]</scope>
    <source>
        <strain evidence="2 3">MPI-CAGE-CH-0241</strain>
    </source>
</reference>
<evidence type="ECO:0008006" key="4">
    <source>
        <dbReference type="Google" id="ProtNLM"/>
    </source>
</evidence>